<evidence type="ECO:0000256" key="6">
    <source>
        <dbReference type="ARBA" id="ARBA00022777"/>
    </source>
</evidence>
<comment type="similarity">
    <text evidence="9">Belongs to the acetylglutamate kinase family. ArgB subfamily.</text>
</comment>
<dbReference type="GO" id="GO:0003991">
    <property type="term" value="F:acetylglutamate kinase activity"/>
    <property type="evidence" value="ECO:0007669"/>
    <property type="project" value="UniProtKB-EC"/>
</dbReference>
<dbReference type="EC" id="2.7.2.8" evidence="9"/>
<proteinExistence type="inferred from homology"/>
<name>A0ABT9UYV1_9BACL</name>
<keyword evidence="3 9" id="KW-0028">Amino-acid biosynthesis</keyword>
<dbReference type="CDD" id="cd04238">
    <property type="entry name" value="AAK_NAGK-like"/>
    <property type="match status" value="1"/>
</dbReference>
<organism evidence="11 12">
    <name type="scientific">Anoxybacillus andreesenii</name>
    <dbReference type="NCBI Taxonomy" id="1325932"/>
    <lineage>
        <taxon>Bacteria</taxon>
        <taxon>Bacillati</taxon>
        <taxon>Bacillota</taxon>
        <taxon>Bacilli</taxon>
        <taxon>Bacillales</taxon>
        <taxon>Anoxybacillaceae</taxon>
        <taxon>Anoxybacillus</taxon>
    </lineage>
</organism>
<feature type="binding site" evidence="9">
    <location>
        <position position="155"/>
    </location>
    <ligand>
        <name>substrate</name>
    </ligand>
</feature>
<dbReference type="Gene3D" id="3.40.1160.10">
    <property type="entry name" value="Acetylglutamate kinase-like"/>
    <property type="match status" value="1"/>
</dbReference>
<dbReference type="EMBL" id="JAUSTU010000001">
    <property type="protein sequence ID" value="MDQ0153875.1"/>
    <property type="molecule type" value="Genomic_DNA"/>
</dbReference>
<comment type="caution">
    <text evidence="11">The sequence shown here is derived from an EMBL/GenBank/DDBJ whole genome shotgun (WGS) entry which is preliminary data.</text>
</comment>
<keyword evidence="7 9" id="KW-0067">ATP-binding</keyword>
<evidence type="ECO:0000256" key="3">
    <source>
        <dbReference type="ARBA" id="ARBA00022605"/>
    </source>
</evidence>
<dbReference type="RefSeq" id="WP_307148499.1">
    <property type="nucleotide sequence ID" value="NZ_JAUSTU010000001.1"/>
</dbReference>
<evidence type="ECO:0000313" key="11">
    <source>
        <dbReference type="EMBL" id="MDQ0153875.1"/>
    </source>
</evidence>
<dbReference type="NCBIfam" id="TIGR00761">
    <property type="entry name" value="argB"/>
    <property type="match status" value="1"/>
</dbReference>
<feature type="domain" description="Aspartate/glutamate/uridylate kinase" evidence="10">
    <location>
        <begin position="2"/>
        <end position="231"/>
    </location>
</feature>
<keyword evidence="12" id="KW-1185">Reference proteome</keyword>
<dbReference type="HAMAP" id="MF_00082">
    <property type="entry name" value="ArgB"/>
    <property type="match status" value="1"/>
</dbReference>
<dbReference type="InterPro" id="IPR001048">
    <property type="entry name" value="Asp/Glu/Uridylate_kinase"/>
</dbReference>
<keyword evidence="4 9" id="KW-0808">Transferase</keyword>
<evidence type="ECO:0000256" key="5">
    <source>
        <dbReference type="ARBA" id="ARBA00022741"/>
    </source>
</evidence>
<comment type="subcellular location">
    <subcellularLocation>
        <location evidence="9">Cytoplasm</location>
    </subcellularLocation>
</comment>
<evidence type="ECO:0000256" key="9">
    <source>
        <dbReference type="HAMAP-Rule" id="MF_00082"/>
    </source>
</evidence>
<keyword evidence="2 9" id="KW-0055">Arginine biosynthesis</keyword>
<gene>
    <name evidence="9" type="primary">argB</name>
    <name evidence="11" type="ORF">J2S07_000173</name>
</gene>
<dbReference type="PANTHER" id="PTHR23342">
    <property type="entry name" value="N-ACETYLGLUTAMATE SYNTHASE"/>
    <property type="match status" value="1"/>
</dbReference>
<comment type="catalytic activity">
    <reaction evidence="8 9">
        <text>N-acetyl-L-glutamate + ATP = N-acetyl-L-glutamyl 5-phosphate + ADP</text>
        <dbReference type="Rhea" id="RHEA:14629"/>
        <dbReference type="ChEBI" id="CHEBI:30616"/>
        <dbReference type="ChEBI" id="CHEBI:44337"/>
        <dbReference type="ChEBI" id="CHEBI:57936"/>
        <dbReference type="ChEBI" id="CHEBI:456216"/>
        <dbReference type="EC" id="2.7.2.8"/>
    </reaction>
</comment>
<comment type="function">
    <text evidence="9">Catalyzes the ATP-dependent phosphorylation of N-acetyl-L-glutamate.</text>
</comment>
<evidence type="ECO:0000256" key="7">
    <source>
        <dbReference type="ARBA" id="ARBA00022840"/>
    </source>
</evidence>
<evidence type="ECO:0000259" key="10">
    <source>
        <dbReference type="Pfam" id="PF00696"/>
    </source>
</evidence>
<dbReference type="SUPFAM" id="SSF53633">
    <property type="entry name" value="Carbamate kinase-like"/>
    <property type="match status" value="1"/>
</dbReference>
<evidence type="ECO:0000256" key="2">
    <source>
        <dbReference type="ARBA" id="ARBA00022571"/>
    </source>
</evidence>
<evidence type="ECO:0000256" key="8">
    <source>
        <dbReference type="ARBA" id="ARBA00048141"/>
    </source>
</evidence>
<feature type="site" description="Transition state stabilizer" evidence="9">
    <location>
        <position position="7"/>
    </location>
</feature>
<evidence type="ECO:0000256" key="4">
    <source>
        <dbReference type="ARBA" id="ARBA00022679"/>
    </source>
</evidence>
<keyword evidence="6 9" id="KW-0418">Kinase</keyword>
<dbReference type="InterPro" id="IPR036393">
    <property type="entry name" value="AceGlu_kinase-like_sf"/>
</dbReference>
<keyword evidence="5 9" id="KW-0547">Nucleotide-binding</keyword>
<dbReference type="Pfam" id="PF00696">
    <property type="entry name" value="AA_kinase"/>
    <property type="match status" value="1"/>
</dbReference>
<feature type="binding site" evidence="9">
    <location>
        <position position="62"/>
    </location>
    <ligand>
        <name>substrate</name>
    </ligand>
</feature>
<evidence type="ECO:0000313" key="12">
    <source>
        <dbReference type="Proteomes" id="UP001231362"/>
    </source>
</evidence>
<dbReference type="Proteomes" id="UP001231362">
    <property type="component" value="Unassembled WGS sequence"/>
</dbReference>
<dbReference type="InterPro" id="IPR037528">
    <property type="entry name" value="ArgB"/>
</dbReference>
<protein>
    <recommendedName>
        <fullName evidence="9">Acetylglutamate kinase</fullName>
        <ecNumber evidence="9">2.7.2.8</ecNumber>
    </recommendedName>
    <alternativeName>
        <fullName evidence="9">N-acetyl-L-glutamate 5-phosphotransferase</fullName>
    </alternativeName>
    <alternativeName>
        <fullName evidence="9">NAG kinase</fullName>
        <shortName evidence="9">NAGK</shortName>
    </alternativeName>
</protein>
<feature type="site" description="Transition state stabilizer" evidence="9">
    <location>
        <position position="214"/>
    </location>
</feature>
<dbReference type="PIRSF" id="PIRSF000728">
    <property type="entry name" value="NAGK"/>
    <property type="match status" value="1"/>
</dbReference>
<dbReference type="PANTHER" id="PTHR23342:SF0">
    <property type="entry name" value="N-ACETYLGLUTAMATE SYNTHASE, MITOCHONDRIAL"/>
    <property type="match status" value="1"/>
</dbReference>
<sequence length="257" mass="27933">MKTVLIKCGGSTIEELSKDFFSSLHELRHQGYKIIIVHGGGPDINQMLKLLNVEPEFVNGLRKTSKATLKVVETVLSGQTNRKLVEKLTEHGLKAIGLNGSDADLLKGSYIDKDQLGYVGDVTSVNSEFLELILKRDLIPVITPIALAEDGAKLNVNADYAAAAIARALKVDQCLFVTDVEGIMINGSVKKSISVTEIESYINHGQIYGGMVPKVVSAITALEKGIEGVRIVAGKKGFYENQLWLGTKIIGRERIVE</sequence>
<reference evidence="11 12" key="1">
    <citation type="submission" date="2023-07" db="EMBL/GenBank/DDBJ databases">
        <title>Genomic Encyclopedia of Type Strains, Phase IV (KMG-IV): sequencing the most valuable type-strain genomes for metagenomic binning, comparative biology and taxonomic classification.</title>
        <authorList>
            <person name="Goeker M."/>
        </authorList>
    </citation>
    <scope>NUCLEOTIDE SEQUENCE [LARGE SCALE GENOMIC DNA]</scope>
    <source>
        <strain evidence="11 12">DSM 23948</strain>
    </source>
</reference>
<comment type="pathway">
    <text evidence="1 9">Amino-acid biosynthesis; L-arginine biosynthesis; N(2)-acetyl-L-ornithine from L-glutamate: step 2/4.</text>
</comment>
<accession>A0ABT9UYV1</accession>
<dbReference type="InterPro" id="IPR004662">
    <property type="entry name" value="AcgluKinase_fam"/>
</dbReference>
<keyword evidence="9" id="KW-0963">Cytoplasm</keyword>
<evidence type="ECO:0000256" key="1">
    <source>
        <dbReference type="ARBA" id="ARBA00004828"/>
    </source>
</evidence>
<feature type="binding site" evidence="9">
    <location>
        <begin position="40"/>
        <end position="41"/>
    </location>
    <ligand>
        <name>substrate</name>
    </ligand>
</feature>